<name>A0A0A9HFY0_ARUDO</name>
<proteinExistence type="predicted"/>
<protein>
    <submittedName>
        <fullName evidence="1">Uncharacterized protein</fullName>
    </submittedName>
</protein>
<accession>A0A0A9HFY0</accession>
<sequence>MLILPNTKTPIISLSTYLLQIFASQLNFLPNKQLTVLSLQFQPKHPLRY</sequence>
<reference evidence="1" key="2">
    <citation type="journal article" date="2015" name="Data Brief">
        <title>Shoot transcriptome of the giant reed, Arundo donax.</title>
        <authorList>
            <person name="Barrero R.A."/>
            <person name="Guerrero F.D."/>
            <person name="Moolhuijzen P."/>
            <person name="Goolsby J.A."/>
            <person name="Tidwell J."/>
            <person name="Bellgard S.E."/>
            <person name="Bellgard M.I."/>
        </authorList>
    </citation>
    <scope>NUCLEOTIDE SEQUENCE</scope>
    <source>
        <tissue evidence="1">Shoot tissue taken approximately 20 cm above the soil surface</tissue>
    </source>
</reference>
<dbReference type="AlphaFoldDB" id="A0A0A9HFY0"/>
<dbReference type="EMBL" id="GBRH01164120">
    <property type="protein sequence ID" value="JAE33776.1"/>
    <property type="molecule type" value="Transcribed_RNA"/>
</dbReference>
<reference evidence="1" key="1">
    <citation type="submission" date="2014-09" db="EMBL/GenBank/DDBJ databases">
        <authorList>
            <person name="Magalhaes I.L.F."/>
            <person name="Oliveira U."/>
            <person name="Santos F.R."/>
            <person name="Vidigal T.H.D.A."/>
            <person name="Brescovit A.D."/>
            <person name="Santos A.J."/>
        </authorList>
    </citation>
    <scope>NUCLEOTIDE SEQUENCE</scope>
    <source>
        <tissue evidence="1">Shoot tissue taken approximately 20 cm above the soil surface</tissue>
    </source>
</reference>
<evidence type="ECO:0000313" key="1">
    <source>
        <dbReference type="EMBL" id="JAE33776.1"/>
    </source>
</evidence>
<organism evidence="1">
    <name type="scientific">Arundo donax</name>
    <name type="common">Giant reed</name>
    <name type="synonym">Donax arundinaceus</name>
    <dbReference type="NCBI Taxonomy" id="35708"/>
    <lineage>
        <taxon>Eukaryota</taxon>
        <taxon>Viridiplantae</taxon>
        <taxon>Streptophyta</taxon>
        <taxon>Embryophyta</taxon>
        <taxon>Tracheophyta</taxon>
        <taxon>Spermatophyta</taxon>
        <taxon>Magnoliopsida</taxon>
        <taxon>Liliopsida</taxon>
        <taxon>Poales</taxon>
        <taxon>Poaceae</taxon>
        <taxon>PACMAD clade</taxon>
        <taxon>Arundinoideae</taxon>
        <taxon>Arundineae</taxon>
        <taxon>Arundo</taxon>
    </lineage>
</organism>